<gene>
    <name evidence="1" type="ORF">PCE31106_00103</name>
</gene>
<reference evidence="1 2" key="1">
    <citation type="submission" date="2019-08" db="EMBL/GenBank/DDBJ databases">
        <authorList>
            <person name="Peeters C."/>
        </authorList>
    </citation>
    <scope>NUCLEOTIDE SEQUENCE [LARGE SCALE GENOMIC DNA]</scope>
    <source>
        <strain evidence="1 2">LMG 31106</strain>
    </source>
</reference>
<accession>A0A5E4RCY3</accession>
<dbReference type="EMBL" id="CABPSL010000001">
    <property type="protein sequence ID" value="VVD61160.1"/>
    <property type="molecule type" value="Genomic_DNA"/>
</dbReference>
<proteinExistence type="predicted"/>
<dbReference type="AlphaFoldDB" id="A0A5E4RCY3"/>
<dbReference type="Proteomes" id="UP000384354">
    <property type="component" value="Unassembled WGS sequence"/>
</dbReference>
<evidence type="ECO:0000313" key="2">
    <source>
        <dbReference type="Proteomes" id="UP000384354"/>
    </source>
</evidence>
<protein>
    <submittedName>
        <fullName evidence="1">Uncharacterized protein</fullName>
    </submittedName>
</protein>
<organism evidence="1 2">
    <name type="scientific">Pandoraea cepalis</name>
    <dbReference type="NCBI Taxonomy" id="2508294"/>
    <lineage>
        <taxon>Bacteria</taxon>
        <taxon>Pseudomonadati</taxon>
        <taxon>Pseudomonadota</taxon>
        <taxon>Betaproteobacteria</taxon>
        <taxon>Burkholderiales</taxon>
        <taxon>Burkholderiaceae</taxon>
        <taxon>Pandoraea</taxon>
    </lineage>
</organism>
<sequence>MTYFYINPLYINDPDEQAALDRALAVLAGLPLGYLDTLIAAHDTYAATMDQWCDDWRDENADRLDAFDTPEPEDQPEYQVACEAERRNVADEFHVTVEQLKHAAVIAELGSGGLAELRERNELFWSIAEAAGMTID</sequence>
<name>A0A5E4RCY3_9BURK</name>
<dbReference type="RefSeq" id="WP_150562022.1">
    <property type="nucleotide sequence ID" value="NZ_CABPSL010000001.1"/>
</dbReference>
<evidence type="ECO:0000313" key="1">
    <source>
        <dbReference type="EMBL" id="VVD61160.1"/>
    </source>
</evidence>